<accession>A0ABN8PCL2</accession>
<dbReference type="EMBL" id="CALNXI010000794">
    <property type="protein sequence ID" value="CAH3140137.1"/>
    <property type="molecule type" value="Genomic_DNA"/>
</dbReference>
<feature type="region of interest" description="Disordered" evidence="1">
    <location>
        <begin position="105"/>
        <end position="151"/>
    </location>
</feature>
<comment type="caution">
    <text evidence="2">The sequence shown here is derived from an EMBL/GenBank/DDBJ whole genome shotgun (WGS) entry which is preliminary data.</text>
</comment>
<proteinExistence type="predicted"/>
<evidence type="ECO:0000256" key="1">
    <source>
        <dbReference type="SAM" id="MobiDB-lite"/>
    </source>
</evidence>
<organism evidence="2 3">
    <name type="scientific">Porites evermanni</name>
    <dbReference type="NCBI Taxonomy" id="104178"/>
    <lineage>
        <taxon>Eukaryota</taxon>
        <taxon>Metazoa</taxon>
        <taxon>Cnidaria</taxon>
        <taxon>Anthozoa</taxon>
        <taxon>Hexacorallia</taxon>
        <taxon>Scleractinia</taxon>
        <taxon>Fungiina</taxon>
        <taxon>Poritidae</taxon>
        <taxon>Porites</taxon>
    </lineage>
</organism>
<dbReference type="PANTHER" id="PTHR33887">
    <property type="entry name" value="PB1 DOMAIN-CONTAINING PROTEIN"/>
    <property type="match status" value="1"/>
</dbReference>
<evidence type="ECO:0000313" key="2">
    <source>
        <dbReference type="EMBL" id="CAH3140137.1"/>
    </source>
</evidence>
<gene>
    <name evidence="2" type="ORF">PEVE_00041576</name>
</gene>
<feature type="compositionally biased region" description="Low complexity" evidence="1">
    <location>
        <begin position="105"/>
        <end position="119"/>
    </location>
</feature>
<name>A0ABN8PCL2_9CNID</name>
<sequence>MFITVRYGDCQEALFNPNCMTKVLLEDIKKRCRRGREEIIDLSDESGNLKNLLEHKSEYATEILKARHSFILIRVDKKEGDEVSTYTPLLNDIKTITSTFLQHLTRPQSSQSITSSPSRQGRRKSSGNWAKARTSVALSGELRKRARMKKS</sequence>
<dbReference type="Proteomes" id="UP001159427">
    <property type="component" value="Unassembled WGS sequence"/>
</dbReference>
<keyword evidence="3" id="KW-1185">Reference proteome</keyword>
<dbReference type="Pfam" id="PF15874">
    <property type="entry name" value="Il2rg"/>
    <property type="match status" value="1"/>
</dbReference>
<dbReference type="InterPro" id="IPR039471">
    <property type="entry name" value="CXorf65-like"/>
</dbReference>
<reference evidence="2 3" key="1">
    <citation type="submission" date="2022-05" db="EMBL/GenBank/DDBJ databases">
        <authorList>
            <consortium name="Genoscope - CEA"/>
            <person name="William W."/>
        </authorList>
    </citation>
    <scope>NUCLEOTIDE SEQUENCE [LARGE SCALE GENOMIC DNA]</scope>
</reference>
<protein>
    <submittedName>
        <fullName evidence="2">Uncharacterized protein</fullName>
    </submittedName>
</protein>
<evidence type="ECO:0000313" key="3">
    <source>
        <dbReference type="Proteomes" id="UP001159427"/>
    </source>
</evidence>
<dbReference type="PANTHER" id="PTHR33887:SF5">
    <property type="entry name" value="PB1 DOMAIN-CONTAINING PROTEIN"/>
    <property type="match status" value="1"/>
</dbReference>